<dbReference type="InterPro" id="IPR008927">
    <property type="entry name" value="6-PGluconate_DH-like_C_sf"/>
</dbReference>
<dbReference type="InterPro" id="IPR050838">
    <property type="entry name" value="Ketopantoate_reductase"/>
</dbReference>
<dbReference type="GeneID" id="28827201"/>
<gene>
    <name evidence="5" type="ORF">LY89DRAFT_705796</name>
</gene>
<dbReference type="GO" id="GO:0008677">
    <property type="term" value="F:2-dehydropantoate 2-reductase activity"/>
    <property type="evidence" value="ECO:0007669"/>
    <property type="project" value="TreeGrafter"/>
</dbReference>
<organism evidence="5 6">
    <name type="scientific">Mollisia scopiformis</name>
    <name type="common">Conifer needle endophyte fungus</name>
    <name type="synonym">Phialocephala scopiformis</name>
    <dbReference type="NCBI Taxonomy" id="149040"/>
    <lineage>
        <taxon>Eukaryota</taxon>
        <taxon>Fungi</taxon>
        <taxon>Dikarya</taxon>
        <taxon>Ascomycota</taxon>
        <taxon>Pezizomycotina</taxon>
        <taxon>Leotiomycetes</taxon>
        <taxon>Helotiales</taxon>
        <taxon>Mollisiaceae</taxon>
        <taxon>Mollisia</taxon>
    </lineage>
</organism>
<dbReference type="PANTHER" id="PTHR43765:SF2">
    <property type="entry name" value="2-DEHYDROPANTOATE 2-REDUCTASE"/>
    <property type="match status" value="1"/>
</dbReference>
<dbReference type="RefSeq" id="XP_018074312.1">
    <property type="nucleotide sequence ID" value="XM_018217475.1"/>
</dbReference>
<feature type="compositionally biased region" description="Basic and acidic residues" evidence="3">
    <location>
        <begin position="331"/>
        <end position="345"/>
    </location>
</feature>
<protein>
    <recommendedName>
        <fullName evidence="4">Ketopantoate reductase C-terminal domain-containing protein</fullName>
    </recommendedName>
</protein>
<feature type="compositionally biased region" description="Basic and acidic residues" evidence="3">
    <location>
        <begin position="169"/>
        <end position="187"/>
    </location>
</feature>
<accession>A0A194XJL1</accession>
<sequence length="351" mass="40208">MERQRTANYLTSVLLGADSLGTELVSREQLLRRRLRNHAIKAVVWPMTIIYNCLNTDILKGEERKETAWKLIREISAVMRGNLLDLTPDLLAQYVGNYIVDPPTELNPLISDVVQGIDNDIDMITGWTMKYGEQHNPPYLCPTNRKVLQQVKDIAEQVKEHWARLEEGHKEALDRETGKEYMDETTRRSSRHQSRRKYKARDMDGLIKSWIPPEQSAETATWSAPKDHKPATTSAATPERADEKSITEKSTETRTRQRTPFPEPKLAGTTRMKQNSSNHVDTKSTNHGAKEGKENDEEAKREASQSATQAAWKRLEEVKKEFETLDALRRSRAKADHQHWKDGDVVRNVGC</sequence>
<feature type="compositionally biased region" description="Basic residues" evidence="3">
    <location>
        <begin position="188"/>
        <end position="199"/>
    </location>
</feature>
<dbReference type="GO" id="GO:0005739">
    <property type="term" value="C:mitochondrion"/>
    <property type="evidence" value="ECO:0007669"/>
    <property type="project" value="TreeGrafter"/>
</dbReference>
<dbReference type="OrthoDB" id="73846at2759"/>
<evidence type="ECO:0000256" key="3">
    <source>
        <dbReference type="SAM" id="MobiDB-lite"/>
    </source>
</evidence>
<feature type="compositionally biased region" description="Basic and acidic residues" evidence="3">
    <location>
        <begin position="239"/>
        <end position="255"/>
    </location>
</feature>
<evidence type="ECO:0000256" key="1">
    <source>
        <dbReference type="ARBA" id="ARBA00022857"/>
    </source>
</evidence>
<feature type="region of interest" description="Disordered" evidence="3">
    <location>
        <begin position="169"/>
        <end position="312"/>
    </location>
</feature>
<keyword evidence="6" id="KW-1185">Reference proteome</keyword>
<dbReference type="KEGG" id="psco:LY89DRAFT_705796"/>
<feature type="domain" description="Ketopantoate reductase C-terminal" evidence="4">
    <location>
        <begin position="31"/>
        <end position="154"/>
    </location>
</feature>
<evidence type="ECO:0000313" key="5">
    <source>
        <dbReference type="EMBL" id="KUJ19957.1"/>
    </source>
</evidence>
<dbReference type="EMBL" id="KQ947410">
    <property type="protein sequence ID" value="KUJ19957.1"/>
    <property type="molecule type" value="Genomic_DNA"/>
</dbReference>
<dbReference type="GO" id="GO:0050661">
    <property type="term" value="F:NADP binding"/>
    <property type="evidence" value="ECO:0007669"/>
    <property type="project" value="TreeGrafter"/>
</dbReference>
<dbReference type="Pfam" id="PF08546">
    <property type="entry name" value="ApbA_C"/>
    <property type="match status" value="1"/>
</dbReference>
<keyword evidence="2" id="KW-0560">Oxidoreductase</keyword>
<dbReference type="Gene3D" id="1.10.1040.10">
    <property type="entry name" value="N-(1-d-carboxylethyl)-l-norvaline Dehydrogenase, domain 2"/>
    <property type="match status" value="1"/>
</dbReference>
<name>A0A194XJL1_MOLSC</name>
<feature type="region of interest" description="Disordered" evidence="3">
    <location>
        <begin position="331"/>
        <end position="351"/>
    </location>
</feature>
<evidence type="ECO:0000256" key="2">
    <source>
        <dbReference type="ARBA" id="ARBA00023002"/>
    </source>
</evidence>
<dbReference type="Proteomes" id="UP000070700">
    <property type="component" value="Unassembled WGS sequence"/>
</dbReference>
<evidence type="ECO:0000313" key="6">
    <source>
        <dbReference type="Proteomes" id="UP000070700"/>
    </source>
</evidence>
<evidence type="ECO:0000259" key="4">
    <source>
        <dbReference type="Pfam" id="PF08546"/>
    </source>
</evidence>
<dbReference type="AlphaFoldDB" id="A0A194XJL1"/>
<keyword evidence="1" id="KW-0521">NADP</keyword>
<feature type="compositionally biased region" description="Basic and acidic residues" evidence="3">
    <location>
        <begin position="280"/>
        <end position="303"/>
    </location>
</feature>
<dbReference type="InParanoid" id="A0A194XJL1"/>
<dbReference type="InterPro" id="IPR013328">
    <property type="entry name" value="6PGD_dom2"/>
</dbReference>
<reference evidence="5 6" key="1">
    <citation type="submission" date="2015-10" db="EMBL/GenBank/DDBJ databases">
        <title>Full genome of DAOMC 229536 Phialocephala scopiformis, a fungal endophyte of spruce producing the potent anti-insectan compound rugulosin.</title>
        <authorList>
            <consortium name="DOE Joint Genome Institute"/>
            <person name="Walker A.K."/>
            <person name="Frasz S.L."/>
            <person name="Seifert K.A."/>
            <person name="Miller J.D."/>
            <person name="Mondo S.J."/>
            <person name="Labutti K."/>
            <person name="Lipzen A."/>
            <person name="Dockter R."/>
            <person name="Kennedy M."/>
            <person name="Grigoriev I.V."/>
            <person name="Spatafora J.W."/>
        </authorList>
    </citation>
    <scope>NUCLEOTIDE SEQUENCE [LARGE SCALE GENOMIC DNA]</scope>
    <source>
        <strain evidence="5 6">CBS 120377</strain>
    </source>
</reference>
<proteinExistence type="predicted"/>
<dbReference type="PANTHER" id="PTHR43765">
    <property type="entry name" value="2-DEHYDROPANTOATE 2-REDUCTASE-RELATED"/>
    <property type="match status" value="1"/>
</dbReference>
<dbReference type="SUPFAM" id="SSF48179">
    <property type="entry name" value="6-phosphogluconate dehydrogenase C-terminal domain-like"/>
    <property type="match status" value="1"/>
</dbReference>
<dbReference type="InterPro" id="IPR013752">
    <property type="entry name" value="KPA_reductase"/>
</dbReference>